<dbReference type="SMART" id="SM00360">
    <property type="entry name" value="RRM"/>
    <property type="match status" value="1"/>
</dbReference>
<sequence>MGMYRSKEDELAKLSSSIFVTNFPDKFSAKELWTVCKQYGTVVDAFIPDRRSKAGKRFGFVRFIKIFDVDRLVNNLCTIWVGRFKLHANIARFQRPPLNKNNSQSSHNKGDQSAPKDFYKESGENVNSKSYAHVVNAGPHQFHKKEDSPAIVLDETYANKTDYSLALLGKVKDFTSLTNLNVVLANEGFVNVKLKYMGGFWVMIVFTSEGAKETFRSKVGIGSWFAQLLQASNSFFVDERVTWIDIEGIPLKVWSKNTFSRITSKWGELLDFDEQEDGYLHSKRVCIKTTLVENIYESFKVIIQGKTFWIRAKEVSGWMPDFEEDIDQDSKSDDELSNEGSFDENGGLRITPNVEGESDLEEVAETIFEKEQASVEVKEETDVDAQKNASKVLDMEGDNSGHKVQDVEQESVTKNNSPLNSYKNDTERSTCSGHFKKCDIPRSGGSILQLMEELIKVGQTMGYNMEGCITNIGDIINSQGANDETKMEDIELFNIKLCWGNFGFEFVHSPSVGNSGGILCIWDPRLFRKLNSTISDYFVIIQGEWAPNGKKLIIISVYAPQELREKKMLWDYLILVLKSWNGDVIIMGDFNEVRTQDERHGSIFNAHGADAFNLFISSAGLEEVPLDGCKFTWCHKSGSKMSKLDRFLISEGLLNSCPNISSITLDRYLSDHRPILMRESHHDYGPSPFRFFHYWFELEGFDTFVKQTWNDAQVTDSNAISMFMKKMKYLKEKIRMWVKANKENSKSHKQCLQEELSKIDLLLDKGEGSSTLISKRMEILKSIQDFVKLDTMELAQKAKIKWAIEGDENSKYYHGVLNKKRNQLAIRGILVEGRWIESPILVKDEFLSYFASRFNKPPDYRLHIDLDFPNKLSLEQQMVLEIEVTREEIKKAVWDCGVDKSPGPDGFTFGFYRRYWTFLENDVVEAVLYFFNHGQFPKGSNSSFITLIPKTQEAKMMKDFRPITLIGSLYKIIAKILANRLVVVLEDLVSDVQSAFVAKRQILDGPFILNELFQWCKMKKKHTMIFKVDFEKAYDSVRWDYLDDVLKRFGFGEKWCGWIQNCLLSSKGSVIVNGSPTKEFQFHRGLKQGDPLSPFLFLLIMESLHISMQRVVDAGLFRGIQVGSSLQVSHLFYADDAVFMGHWSEANIDTILRVLDCFYHASGLRINMLKSKLMGISVSSDKVDQAAKKIGCAILQVPFSYLGSKVGCLMSRIQSWSEIVNNILTRLSKWKLKTLSIGGRLTLLKSVLGSLPIYHMSLFKVPAKVLLNMESIRCHFFNGIEHNGKKPIWVKWNKVLASKEKGGLGVSSFYALNRALLFKWVWRFCTQQSALWTKIIKGIHGEDGKIGKHVRSHHPSLWLDIVKEVQHIQRQGTDLMGFIHRKMGNGVDIRFWEDKWRGDNTFQSDFPRMYALETQKNISVALKLSHDDLLCSFRRAPRAGAEELQYIQLVKIMEGITLFDSKDRWRWSLEGCGEFTVASVRNLLDANSLPVVSSKTRWIKAVPIKVNIHAWKVKLDILPTRLNISKRGMDIESILCPLCEKNVESSSHIFFTCPISREIFRKVLLWWEIDVVMVSSYDEWLEWLLSIRLHSKHKELFEGVCYVLWWYIWNFRNKSIFGSACPSNALIFEEARWSGAQLTVQTPTHRGESYAG</sequence>
<evidence type="ECO:0000256" key="2">
    <source>
        <dbReference type="SAM" id="MobiDB-lite"/>
    </source>
</evidence>
<gene>
    <name evidence="5" type="ORF">Tco_0726702</name>
</gene>
<dbReference type="CDD" id="cd01650">
    <property type="entry name" value="RT_nLTR_like"/>
    <property type="match status" value="1"/>
</dbReference>
<reference evidence="5" key="1">
    <citation type="journal article" date="2022" name="Int. J. Mol. Sci.">
        <title>Draft Genome of Tanacetum Coccineum: Genomic Comparison of Closely Related Tanacetum-Family Plants.</title>
        <authorList>
            <person name="Yamashiro T."/>
            <person name="Shiraishi A."/>
            <person name="Nakayama K."/>
            <person name="Satake H."/>
        </authorList>
    </citation>
    <scope>NUCLEOTIDE SEQUENCE</scope>
</reference>
<dbReference type="InterPro" id="IPR012677">
    <property type="entry name" value="Nucleotide-bd_a/b_plait_sf"/>
</dbReference>
<keyword evidence="1" id="KW-0694">RNA-binding</keyword>
<dbReference type="InterPro" id="IPR000504">
    <property type="entry name" value="RRM_dom"/>
</dbReference>
<organism evidence="5 6">
    <name type="scientific">Tanacetum coccineum</name>
    <dbReference type="NCBI Taxonomy" id="301880"/>
    <lineage>
        <taxon>Eukaryota</taxon>
        <taxon>Viridiplantae</taxon>
        <taxon>Streptophyta</taxon>
        <taxon>Embryophyta</taxon>
        <taxon>Tracheophyta</taxon>
        <taxon>Spermatophyta</taxon>
        <taxon>Magnoliopsida</taxon>
        <taxon>eudicotyledons</taxon>
        <taxon>Gunneridae</taxon>
        <taxon>Pentapetalae</taxon>
        <taxon>asterids</taxon>
        <taxon>campanulids</taxon>
        <taxon>Asterales</taxon>
        <taxon>Asteraceae</taxon>
        <taxon>Asteroideae</taxon>
        <taxon>Anthemideae</taxon>
        <taxon>Anthemidinae</taxon>
        <taxon>Tanacetum</taxon>
    </lineage>
</organism>
<proteinExistence type="predicted"/>
<dbReference type="Pfam" id="PF00076">
    <property type="entry name" value="RRM_1"/>
    <property type="match status" value="1"/>
</dbReference>
<keyword evidence="5" id="KW-0548">Nucleotidyltransferase</keyword>
<dbReference type="CDD" id="cd00590">
    <property type="entry name" value="RRM_SF"/>
    <property type="match status" value="1"/>
</dbReference>
<dbReference type="InterPro" id="IPR036691">
    <property type="entry name" value="Endo/exonu/phosph_ase_sf"/>
</dbReference>
<dbReference type="GO" id="GO:0003964">
    <property type="term" value="F:RNA-directed DNA polymerase activity"/>
    <property type="evidence" value="ECO:0007669"/>
    <property type="project" value="UniProtKB-KW"/>
</dbReference>
<dbReference type="EMBL" id="BQNB010010404">
    <property type="protein sequence ID" value="GJS76821.1"/>
    <property type="molecule type" value="Genomic_DNA"/>
</dbReference>
<dbReference type="SUPFAM" id="SSF54928">
    <property type="entry name" value="RNA-binding domain, RBD"/>
    <property type="match status" value="1"/>
</dbReference>
<dbReference type="Pfam" id="PF00078">
    <property type="entry name" value="RVT_1"/>
    <property type="match status" value="1"/>
</dbReference>
<keyword evidence="5" id="KW-0808">Transferase</keyword>
<keyword evidence="6" id="KW-1185">Reference proteome</keyword>
<evidence type="ECO:0000256" key="1">
    <source>
        <dbReference type="PROSITE-ProRule" id="PRU00176"/>
    </source>
</evidence>
<dbReference type="SUPFAM" id="SSF56219">
    <property type="entry name" value="DNase I-like"/>
    <property type="match status" value="1"/>
</dbReference>
<dbReference type="Proteomes" id="UP001151760">
    <property type="component" value="Unassembled WGS sequence"/>
</dbReference>
<feature type="region of interest" description="Disordered" evidence="2">
    <location>
        <begin position="323"/>
        <end position="353"/>
    </location>
</feature>
<feature type="domain" description="Reverse transcriptase" evidence="4">
    <location>
        <begin position="929"/>
        <end position="1206"/>
    </location>
</feature>
<accession>A0ABQ4YHA4</accession>
<evidence type="ECO:0000313" key="5">
    <source>
        <dbReference type="EMBL" id="GJS76821.1"/>
    </source>
</evidence>
<dbReference type="PROSITE" id="PS50878">
    <property type="entry name" value="RT_POL"/>
    <property type="match status" value="1"/>
</dbReference>
<reference evidence="5" key="2">
    <citation type="submission" date="2022-01" db="EMBL/GenBank/DDBJ databases">
        <authorList>
            <person name="Yamashiro T."/>
            <person name="Shiraishi A."/>
            <person name="Satake H."/>
            <person name="Nakayama K."/>
        </authorList>
    </citation>
    <scope>NUCLEOTIDE SEQUENCE</scope>
</reference>
<evidence type="ECO:0000259" key="3">
    <source>
        <dbReference type="PROSITE" id="PS50102"/>
    </source>
</evidence>
<feature type="compositionally biased region" description="Polar residues" evidence="2">
    <location>
        <begin position="410"/>
        <end position="423"/>
    </location>
</feature>
<dbReference type="Gene3D" id="3.60.10.10">
    <property type="entry name" value="Endonuclease/exonuclease/phosphatase"/>
    <property type="match status" value="1"/>
</dbReference>
<name>A0ABQ4YHA4_9ASTR</name>
<feature type="region of interest" description="Disordered" evidence="2">
    <location>
        <begin position="97"/>
        <end position="119"/>
    </location>
</feature>
<keyword evidence="5" id="KW-0695">RNA-directed DNA polymerase</keyword>
<dbReference type="PANTHER" id="PTHR33116:SF77">
    <property type="entry name" value="RNA-DIRECTED DNA POLYMERASE"/>
    <property type="match status" value="1"/>
</dbReference>
<dbReference type="InterPro" id="IPR043502">
    <property type="entry name" value="DNA/RNA_pol_sf"/>
</dbReference>
<evidence type="ECO:0000259" key="4">
    <source>
        <dbReference type="PROSITE" id="PS50878"/>
    </source>
</evidence>
<dbReference type="PROSITE" id="PS50102">
    <property type="entry name" value="RRM"/>
    <property type="match status" value="1"/>
</dbReference>
<dbReference type="InterPro" id="IPR026960">
    <property type="entry name" value="RVT-Znf"/>
</dbReference>
<evidence type="ECO:0000313" key="6">
    <source>
        <dbReference type="Proteomes" id="UP001151760"/>
    </source>
</evidence>
<comment type="caution">
    <text evidence="5">The sequence shown here is derived from an EMBL/GenBank/DDBJ whole genome shotgun (WGS) entry which is preliminary data.</text>
</comment>
<dbReference type="Pfam" id="PF13966">
    <property type="entry name" value="zf-RVT"/>
    <property type="match status" value="1"/>
</dbReference>
<dbReference type="SUPFAM" id="SSF56672">
    <property type="entry name" value="DNA/RNA polymerases"/>
    <property type="match status" value="1"/>
</dbReference>
<protein>
    <submittedName>
        <fullName evidence="5">RNA-directed DNA polymerase, eukaryota, reverse transcriptase zinc-binding domain protein</fullName>
    </submittedName>
</protein>
<feature type="domain" description="RRM" evidence="3">
    <location>
        <begin position="16"/>
        <end position="93"/>
    </location>
</feature>
<dbReference type="InterPro" id="IPR035979">
    <property type="entry name" value="RBD_domain_sf"/>
</dbReference>
<feature type="region of interest" description="Disordered" evidence="2">
    <location>
        <begin position="395"/>
        <end position="428"/>
    </location>
</feature>
<dbReference type="Gene3D" id="3.30.70.330">
    <property type="match status" value="1"/>
</dbReference>
<dbReference type="InterPro" id="IPR000477">
    <property type="entry name" value="RT_dom"/>
</dbReference>
<dbReference type="PANTHER" id="PTHR33116">
    <property type="entry name" value="REVERSE TRANSCRIPTASE ZINC-BINDING DOMAIN-CONTAINING PROTEIN-RELATED-RELATED"/>
    <property type="match status" value="1"/>
</dbReference>